<evidence type="ECO:0000256" key="1">
    <source>
        <dbReference type="SAM" id="MobiDB-lite"/>
    </source>
</evidence>
<name>A0A8J2QWD0_9NEOP</name>
<comment type="caution">
    <text evidence="2">The sequence shown here is derived from an EMBL/GenBank/DDBJ whole genome shotgun (WGS) entry which is preliminary data.</text>
</comment>
<accession>A0A8J2QWD0</accession>
<organism evidence="2 3">
    <name type="scientific">Danaus chrysippus</name>
    <name type="common">African queen</name>
    <dbReference type="NCBI Taxonomy" id="151541"/>
    <lineage>
        <taxon>Eukaryota</taxon>
        <taxon>Metazoa</taxon>
        <taxon>Ecdysozoa</taxon>
        <taxon>Arthropoda</taxon>
        <taxon>Hexapoda</taxon>
        <taxon>Insecta</taxon>
        <taxon>Pterygota</taxon>
        <taxon>Neoptera</taxon>
        <taxon>Endopterygota</taxon>
        <taxon>Lepidoptera</taxon>
        <taxon>Glossata</taxon>
        <taxon>Ditrysia</taxon>
        <taxon>Papilionoidea</taxon>
        <taxon>Nymphalidae</taxon>
        <taxon>Danainae</taxon>
        <taxon>Danaini</taxon>
        <taxon>Danaina</taxon>
        <taxon>Danaus</taxon>
        <taxon>Anosia</taxon>
    </lineage>
</organism>
<evidence type="ECO:0000313" key="3">
    <source>
        <dbReference type="Proteomes" id="UP000789524"/>
    </source>
</evidence>
<keyword evidence="3" id="KW-1185">Reference proteome</keyword>
<feature type="region of interest" description="Disordered" evidence="1">
    <location>
        <begin position="23"/>
        <end position="43"/>
    </location>
</feature>
<dbReference type="AlphaFoldDB" id="A0A8J2QWD0"/>
<sequence length="142" mass="14687">MSGAGRVAAGVRRGCVCGCGARGGEEGSAGSEGVRRSGATRAGRAPCARRFARAAHSSSERSPCQPLVPGMSILLLVLARRECTPVSTVSEAVSSYTVRVARRLIPCVSAAETPRPSRAPTLTSDDCDLNTRSMLELAAITI</sequence>
<reference evidence="2" key="1">
    <citation type="submission" date="2021-09" db="EMBL/GenBank/DDBJ databases">
        <authorList>
            <person name="Martin H S."/>
        </authorList>
    </citation>
    <scope>NUCLEOTIDE SEQUENCE</scope>
</reference>
<gene>
    <name evidence="2" type="ORF">DCHRY22_LOCUS7211</name>
</gene>
<dbReference type="Proteomes" id="UP000789524">
    <property type="component" value="Unassembled WGS sequence"/>
</dbReference>
<feature type="compositionally biased region" description="Low complexity" evidence="1">
    <location>
        <begin position="28"/>
        <end position="43"/>
    </location>
</feature>
<protein>
    <submittedName>
        <fullName evidence="2">(African queen) hypothetical protein</fullName>
    </submittedName>
</protein>
<proteinExistence type="predicted"/>
<evidence type="ECO:0000313" key="2">
    <source>
        <dbReference type="EMBL" id="CAG9566596.1"/>
    </source>
</evidence>
<dbReference type="EMBL" id="CAKASE010000057">
    <property type="protein sequence ID" value="CAG9566596.1"/>
    <property type="molecule type" value="Genomic_DNA"/>
</dbReference>